<sequence length="546" mass="60000">MALQAVYKQFLAAPNSTALAQNASLHYITTTTSFNGPTDIIKHLNAQRNHIKKNKEDFLNVIEGQNALAVQTELTLEFLDNGGPYLPGLDSQFLSDRVVYISVLHVVNFDSDNKIINIQQSWDQGALLKQLDVIGKTGRNWPIRDSQEQLKMIARTAVKSGAPSAPEANSHIRTSSSNATRKHANSRSEEPAPTPVSPYAGTRPRQRTFEEILGDETNFDSPERQGSPSRAIPPKIGAGKNFPVSRLFDKPDDAPSEPDSPDDGKSPERYLKPHPKKFNHFDFVDGSDPADAPQAGVAFDAIKSKHRQTWDFEDFQTPQKPKFGKPLRKQEMRHWGTDENDIDESPAKAAPGKAGPPGKARRDADAHFEMLDDGSTSVQRGPARPRGAGYTGGMSLYNNHMVTEDGSDPHQSPDPRALGNITNQKHRTKNEGPHFTMGDDSPTYDERPHAPVPDDRKKNISNMQSSWSTYDKSPAAQKENKPSQAPDDLRENGPNHRIKLGGDGMGNPKGGRGWSLGDDSEEEKGPAAVPGRKGAAQKAANSFWDY</sequence>
<organism evidence="2 3">
    <name type="scientific">Cytospora chrysosperma</name>
    <name type="common">Cytospora canker fungus</name>
    <name type="synonym">Sphaeria chrysosperma</name>
    <dbReference type="NCBI Taxonomy" id="252740"/>
    <lineage>
        <taxon>Eukaryota</taxon>
        <taxon>Fungi</taxon>
        <taxon>Dikarya</taxon>
        <taxon>Ascomycota</taxon>
        <taxon>Pezizomycotina</taxon>
        <taxon>Sordariomycetes</taxon>
        <taxon>Sordariomycetidae</taxon>
        <taxon>Diaporthales</taxon>
        <taxon>Cytosporaceae</taxon>
        <taxon>Cytospora</taxon>
    </lineage>
</organism>
<feature type="region of interest" description="Disordered" evidence="1">
    <location>
        <begin position="158"/>
        <end position="294"/>
    </location>
</feature>
<keyword evidence="3" id="KW-1185">Reference proteome</keyword>
<dbReference type="SUPFAM" id="SSF54427">
    <property type="entry name" value="NTF2-like"/>
    <property type="match status" value="1"/>
</dbReference>
<reference evidence="2 3" key="1">
    <citation type="submission" date="2015-09" db="EMBL/GenBank/DDBJ databases">
        <title>Host preference determinants of Valsa canker pathogens revealed by comparative genomics.</title>
        <authorList>
            <person name="Yin Z."/>
            <person name="Huang L."/>
        </authorList>
    </citation>
    <scope>NUCLEOTIDE SEQUENCE [LARGE SCALE GENOMIC DNA]</scope>
    <source>
        <strain evidence="2 3">YSFL</strain>
    </source>
</reference>
<name>A0A423WEE5_CYTCH</name>
<protein>
    <recommendedName>
        <fullName evidence="4">NTF2 domain-containing protein</fullName>
    </recommendedName>
</protein>
<dbReference type="EMBL" id="LJZO01000006">
    <property type="protein sequence ID" value="ROW01643.1"/>
    <property type="molecule type" value="Genomic_DNA"/>
</dbReference>
<comment type="caution">
    <text evidence="2">The sequence shown here is derived from an EMBL/GenBank/DDBJ whole genome shotgun (WGS) entry which is preliminary data.</text>
</comment>
<feature type="compositionally biased region" description="Basic and acidic residues" evidence="1">
    <location>
        <begin position="262"/>
        <end position="271"/>
    </location>
</feature>
<dbReference type="STRING" id="252740.A0A423WEE5"/>
<feature type="compositionally biased region" description="Basic and acidic residues" evidence="1">
    <location>
        <begin position="444"/>
        <end position="458"/>
    </location>
</feature>
<dbReference type="AlphaFoldDB" id="A0A423WEE5"/>
<feature type="region of interest" description="Disordered" evidence="1">
    <location>
        <begin position="310"/>
        <end position="546"/>
    </location>
</feature>
<evidence type="ECO:0008006" key="4">
    <source>
        <dbReference type="Google" id="ProtNLM"/>
    </source>
</evidence>
<feature type="compositionally biased region" description="Polar residues" evidence="1">
    <location>
        <begin position="460"/>
        <end position="471"/>
    </location>
</feature>
<dbReference type="OrthoDB" id="1162399at2759"/>
<evidence type="ECO:0000313" key="3">
    <source>
        <dbReference type="Proteomes" id="UP000284375"/>
    </source>
</evidence>
<accession>A0A423WEE5</accession>
<dbReference type="Proteomes" id="UP000284375">
    <property type="component" value="Unassembled WGS sequence"/>
</dbReference>
<feature type="compositionally biased region" description="Basic and acidic residues" evidence="1">
    <location>
        <begin position="328"/>
        <end position="337"/>
    </location>
</feature>
<dbReference type="InterPro" id="IPR032710">
    <property type="entry name" value="NTF2-like_dom_sf"/>
</dbReference>
<evidence type="ECO:0000313" key="2">
    <source>
        <dbReference type="EMBL" id="ROW01643.1"/>
    </source>
</evidence>
<feature type="compositionally biased region" description="Basic and acidic residues" evidence="1">
    <location>
        <begin position="360"/>
        <end position="370"/>
    </location>
</feature>
<feature type="compositionally biased region" description="Gly residues" evidence="1">
    <location>
        <begin position="501"/>
        <end position="514"/>
    </location>
</feature>
<proteinExistence type="predicted"/>
<gene>
    <name evidence="2" type="ORF">VSDG_02273</name>
</gene>
<evidence type="ECO:0000256" key="1">
    <source>
        <dbReference type="SAM" id="MobiDB-lite"/>
    </source>
</evidence>
<feature type="compositionally biased region" description="Low complexity" evidence="1">
    <location>
        <begin position="347"/>
        <end position="358"/>
    </location>
</feature>